<organism evidence="13">
    <name type="scientific">Roseihalotalea indica</name>
    <dbReference type="NCBI Taxonomy" id="2867963"/>
    <lineage>
        <taxon>Bacteria</taxon>
        <taxon>Pseudomonadati</taxon>
        <taxon>Bacteroidota</taxon>
        <taxon>Cytophagia</taxon>
        <taxon>Cytophagales</taxon>
        <taxon>Catalimonadaceae</taxon>
        <taxon>Roseihalotalea</taxon>
    </lineage>
</organism>
<dbReference type="InterPro" id="IPR008969">
    <property type="entry name" value="CarboxyPept-like_regulatory"/>
</dbReference>
<dbReference type="EMBL" id="CP120682">
    <property type="protein sequence ID" value="WKN34712.1"/>
    <property type="molecule type" value="Genomic_DNA"/>
</dbReference>
<evidence type="ECO:0000313" key="13">
    <source>
        <dbReference type="EMBL" id="WKN34712.1"/>
    </source>
</evidence>
<gene>
    <name evidence="13" type="ORF">K4G66_20265</name>
</gene>
<keyword evidence="6 8" id="KW-0472">Membrane</keyword>
<dbReference type="InterPro" id="IPR012910">
    <property type="entry name" value="Plug_dom"/>
</dbReference>
<evidence type="ECO:0000256" key="1">
    <source>
        <dbReference type="ARBA" id="ARBA00004571"/>
    </source>
</evidence>
<feature type="domain" description="TonB-dependent receptor-like beta-barrel" evidence="11">
    <location>
        <begin position="483"/>
        <end position="782"/>
    </location>
</feature>
<dbReference type="Gene3D" id="2.170.130.10">
    <property type="entry name" value="TonB-dependent receptor, plug domain"/>
    <property type="match status" value="1"/>
</dbReference>
<dbReference type="SUPFAM" id="SSF56935">
    <property type="entry name" value="Porins"/>
    <property type="match status" value="1"/>
</dbReference>
<keyword evidence="2 8" id="KW-0813">Transport</keyword>
<comment type="subcellular location">
    <subcellularLocation>
        <location evidence="1 8">Cell outer membrane</location>
        <topology evidence="1 8">Multi-pass membrane protein</topology>
    </subcellularLocation>
</comment>
<feature type="signal peptide" evidence="10">
    <location>
        <begin position="1"/>
        <end position="23"/>
    </location>
</feature>
<evidence type="ECO:0000256" key="4">
    <source>
        <dbReference type="ARBA" id="ARBA00022692"/>
    </source>
</evidence>
<dbReference type="InterPro" id="IPR039426">
    <property type="entry name" value="TonB-dep_rcpt-like"/>
</dbReference>
<reference evidence="13" key="1">
    <citation type="journal article" date="2023" name="Comput. Struct. Biotechnol. J.">
        <title>Discovery of a novel marine Bacteroidetes with a rich repertoire of carbohydrate-active enzymes.</title>
        <authorList>
            <person name="Chen B."/>
            <person name="Liu G."/>
            <person name="Chen Q."/>
            <person name="Wang H."/>
            <person name="Liu L."/>
            <person name="Tang K."/>
        </authorList>
    </citation>
    <scope>NUCLEOTIDE SEQUENCE</scope>
    <source>
        <strain evidence="13">TK19036</strain>
    </source>
</reference>
<keyword evidence="7 8" id="KW-0998">Cell outer membrane</keyword>
<evidence type="ECO:0000259" key="12">
    <source>
        <dbReference type="Pfam" id="PF07715"/>
    </source>
</evidence>
<dbReference type="GO" id="GO:0009279">
    <property type="term" value="C:cell outer membrane"/>
    <property type="evidence" value="ECO:0007669"/>
    <property type="project" value="UniProtKB-SubCell"/>
</dbReference>
<keyword evidence="13" id="KW-0675">Receptor</keyword>
<feature type="domain" description="TonB-dependent receptor plug" evidence="12">
    <location>
        <begin position="120"/>
        <end position="243"/>
    </location>
</feature>
<evidence type="ECO:0000256" key="5">
    <source>
        <dbReference type="ARBA" id="ARBA00023077"/>
    </source>
</evidence>
<keyword evidence="10" id="KW-0732">Signal</keyword>
<evidence type="ECO:0000259" key="11">
    <source>
        <dbReference type="Pfam" id="PF00593"/>
    </source>
</evidence>
<dbReference type="AlphaFoldDB" id="A0AA49GIB4"/>
<dbReference type="InterPro" id="IPR023996">
    <property type="entry name" value="TonB-dep_OMP_SusC/RagA"/>
</dbReference>
<sequence>MKTAFINLLLLCAHLMVGNWVYAQERTITGEVTDAEDGQPLPGVNVIFKGSQQGTLTNSEGQYTLALPDTLEINTLVFSFVGYESQELPIGNSDVLDVTMNTEAQELEEVVVVGYGTIDRQKLAGSISSLGSEEIESDPVVGLNQAVQGKVAGVQVTQNSGTPGGGLNFRVRGITTLNSSTTEPLYVVDGVPTNSDNYGGVSAGARQTINPLASLNPADVASIEVLKDASATAIYGARAANGVVLITTKKGQSGDNRVSLNAYYGLQRLSNTIDMATTEEYRQYIADLATINDWEDPGYALGDTYTDWQQELYQNKLIENGNIAPIQSYTLSASGGSDQTTYYVSGSYFNQEGIIKSSGYERLGLRTNLEHEVNEWVKFGTNLNLSRGTTNRIVEDFGGAGPVNLALLTRPNIPAYTENGDYYLDTLISRDNPIAAAEVPTYYDQVDRILGNMYVEVEPLEGLMLRSTFGIDRTDNEGEFYRPREGLIAGMQRQGIRNTNRYLTFTWLNENTISYNKTIGDHEFTALVGNTLQRANIHRLNTNATGFATDEVVIVNNATSYNASEGYDNWSLASFISRINYIYKDRYIFTANYRIDGSSRFGQENLYGAFPSVAVAWRLSEENFIQSIPAISNLKLRASWGKSGNQPRDFYNAVPLYSISAYYGNYVGFIPQTIGNDQLGWESTTQYNIGLDLGLLDGRVNLLADYFIKQTEDLLTSYRMPQGTGTLFTTVNLGDMENKGFEFELSTRNIEGAFSWNTSLNMSFIRNKVTYLAGEEVLDGLDDASHIVRQGYPIGSFYGYIAEGIDPATGDIIYADLDGDGETSLPGATDPDDRTIIGNPHPDFYGGITNSFFYGPFDLSVQGQFVYGNDIWNFTRRNYDRLVGAANNISKESLDYWTESNTDAAYPRPAIGQNTNDLLSTRWIEDGSFFRIRDITLGFTLPSVASDRLKIGTMRWYVQAQNLFVFTNYSGYDPEINVYENRGSMIGADYGSYPRARTFLLGVNVTF</sequence>
<dbReference type="InterPro" id="IPR023997">
    <property type="entry name" value="TonB-dep_OMP_SusC/RagA_CS"/>
</dbReference>
<dbReference type="PROSITE" id="PS52016">
    <property type="entry name" value="TONB_DEPENDENT_REC_3"/>
    <property type="match status" value="1"/>
</dbReference>
<evidence type="ECO:0000256" key="8">
    <source>
        <dbReference type="PROSITE-ProRule" id="PRU01360"/>
    </source>
</evidence>
<dbReference type="SUPFAM" id="SSF49464">
    <property type="entry name" value="Carboxypeptidase regulatory domain-like"/>
    <property type="match status" value="1"/>
</dbReference>
<evidence type="ECO:0000256" key="9">
    <source>
        <dbReference type="RuleBase" id="RU003357"/>
    </source>
</evidence>
<dbReference type="Gene3D" id="2.60.40.1120">
    <property type="entry name" value="Carboxypeptidase-like, regulatory domain"/>
    <property type="match status" value="1"/>
</dbReference>
<evidence type="ECO:0000256" key="6">
    <source>
        <dbReference type="ARBA" id="ARBA00023136"/>
    </source>
</evidence>
<dbReference type="InterPro" id="IPR037066">
    <property type="entry name" value="Plug_dom_sf"/>
</dbReference>
<dbReference type="Pfam" id="PF07715">
    <property type="entry name" value="Plug"/>
    <property type="match status" value="1"/>
</dbReference>
<dbReference type="InterPro" id="IPR000531">
    <property type="entry name" value="Beta-barrel_TonB"/>
</dbReference>
<evidence type="ECO:0000256" key="10">
    <source>
        <dbReference type="SAM" id="SignalP"/>
    </source>
</evidence>
<evidence type="ECO:0000256" key="7">
    <source>
        <dbReference type="ARBA" id="ARBA00023237"/>
    </source>
</evidence>
<feature type="chain" id="PRO_5041380292" evidence="10">
    <location>
        <begin position="24"/>
        <end position="1007"/>
    </location>
</feature>
<dbReference type="InterPro" id="IPR036942">
    <property type="entry name" value="Beta-barrel_TonB_sf"/>
</dbReference>
<dbReference type="NCBIfam" id="TIGR04057">
    <property type="entry name" value="SusC_RagA_signa"/>
    <property type="match status" value="1"/>
</dbReference>
<evidence type="ECO:0000256" key="3">
    <source>
        <dbReference type="ARBA" id="ARBA00022452"/>
    </source>
</evidence>
<keyword evidence="5 9" id="KW-0798">TonB box</keyword>
<keyword evidence="3 8" id="KW-1134">Transmembrane beta strand</keyword>
<evidence type="ECO:0000256" key="2">
    <source>
        <dbReference type="ARBA" id="ARBA00022448"/>
    </source>
</evidence>
<accession>A0AA49GIB4</accession>
<dbReference type="Pfam" id="PF13715">
    <property type="entry name" value="CarbopepD_reg_2"/>
    <property type="match status" value="1"/>
</dbReference>
<proteinExistence type="inferred from homology"/>
<comment type="similarity">
    <text evidence="8 9">Belongs to the TonB-dependent receptor family.</text>
</comment>
<protein>
    <submittedName>
        <fullName evidence="13">TonB-dependent receptor</fullName>
    </submittedName>
</protein>
<dbReference type="Gene3D" id="2.40.170.20">
    <property type="entry name" value="TonB-dependent receptor, beta-barrel domain"/>
    <property type="match status" value="1"/>
</dbReference>
<keyword evidence="4 8" id="KW-0812">Transmembrane</keyword>
<reference evidence="13" key="2">
    <citation type="journal article" date="2024" name="Antonie Van Leeuwenhoek">
        <title>Roseihalotalea indica gen. nov., sp. nov., a halophilic Bacteroidetes from mesopelagic Southwest Indian Ocean with higher carbohydrate metabolic potential.</title>
        <authorList>
            <person name="Chen B."/>
            <person name="Zhang M."/>
            <person name="Lin D."/>
            <person name="Ye J."/>
            <person name="Tang K."/>
        </authorList>
    </citation>
    <scope>NUCLEOTIDE SEQUENCE</scope>
    <source>
        <strain evidence="13">TK19036</strain>
    </source>
</reference>
<dbReference type="NCBIfam" id="TIGR04056">
    <property type="entry name" value="OMP_RagA_SusC"/>
    <property type="match status" value="1"/>
</dbReference>
<dbReference type="Pfam" id="PF00593">
    <property type="entry name" value="TonB_dep_Rec_b-barrel"/>
    <property type="match status" value="1"/>
</dbReference>
<name>A0AA49GIB4_9BACT</name>